<accession>A0A150J4M2</accession>
<dbReference type="Proteomes" id="UP000075398">
    <property type="component" value="Unassembled WGS sequence"/>
</dbReference>
<reference evidence="1 2" key="1">
    <citation type="journal article" date="2016" name="ISME J.">
        <title>Chasing the elusive Euryarchaeota class WSA2: genomes reveal a uniquely fastidious methyl-reducing methanogen.</title>
        <authorList>
            <person name="Nobu M.K."/>
            <person name="Narihiro T."/>
            <person name="Kuroda K."/>
            <person name="Mei R."/>
            <person name="Liu W.T."/>
        </authorList>
    </citation>
    <scope>NUCLEOTIDE SEQUENCE [LARGE SCALE GENOMIC DNA]</scope>
    <source>
        <strain evidence="1">U1lsi0528_Bin055</strain>
    </source>
</reference>
<gene>
    <name evidence="1" type="ORF">AMQ22_00947</name>
</gene>
<organism evidence="1 2">
    <name type="scientific">Candidatus Methanofastidiosum methylothiophilum</name>
    <dbReference type="NCBI Taxonomy" id="1705564"/>
    <lineage>
        <taxon>Archaea</taxon>
        <taxon>Methanobacteriati</taxon>
        <taxon>Methanobacteriota</taxon>
        <taxon>Stenosarchaea group</taxon>
        <taxon>Candidatus Methanofastidiosia</taxon>
        <taxon>Candidatus Methanofastidiosales</taxon>
        <taxon>Candidatus Methanofastidiosaceae</taxon>
        <taxon>Candidatus Methanofastidiosum</taxon>
    </lineage>
</organism>
<protein>
    <submittedName>
        <fullName evidence="1">Uncharacterized protein</fullName>
    </submittedName>
</protein>
<evidence type="ECO:0000313" key="2">
    <source>
        <dbReference type="Proteomes" id="UP000075398"/>
    </source>
</evidence>
<proteinExistence type="predicted"/>
<dbReference type="EMBL" id="LNGC01000031">
    <property type="protein sequence ID" value="KYC52170.1"/>
    <property type="molecule type" value="Genomic_DNA"/>
</dbReference>
<dbReference type="AlphaFoldDB" id="A0A150J4M2"/>
<comment type="caution">
    <text evidence="1">The sequence shown here is derived from an EMBL/GenBank/DDBJ whole genome shotgun (WGS) entry which is preliminary data.</text>
</comment>
<name>A0A150J4M2_9EURY</name>
<sequence>MSANFDLFKDLIIDEESRELGVNQITFILSKVYYDKNSNKNPKIIIEKIIELIEKEYKFKNIPKKILKEGFLSINSGDNSIKTIYCREIPFRLDFEQDGKIKSIRVKRISSSYRISIIISINEDFIDVRLYGGEETLAFNIRDVILKIIKKSIVGSFSSINIDFNRDEMLTIYSNFGENIQFIEIDPRDNKRFKRAIKKMEESEKPEEIILYEVERLKFKGFKIPISPAVKKIMEEEKIYIKEIIGKLLIDKNKYVTSGVFSNGRIKFYIPSDIASGDDDEIYDSAYELFERIVTFRPVRSYVLSLDSFGV</sequence>
<evidence type="ECO:0000313" key="1">
    <source>
        <dbReference type="EMBL" id="KYC52170.1"/>
    </source>
</evidence>